<dbReference type="InterPro" id="IPR046960">
    <property type="entry name" value="PPR_At4g14850-like_plant"/>
</dbReference>
<dbReference type="Proteomes" id="UP001497516">
    <property type="component" value="Chromosome 10"/>
</dbReference>
<accession>A0AAV2D0M8</accession>
<dbReference type="PROSITE" id="PS51375">
    <property type="entry name" value="PPR"/>
    <property type="match status" value="5"/>
</dbReference>
<name>A0AAV2D0M8_9ROSI</name>
<keyword evidence="1" id="KW-0677">Repeat</keyword>
<dbReference type="GO" id="GO:0009451">
    <property type="term" value="P:RNA modification"/>
    <property type="evidence" value="ECO:0007669"/>
    <property type="project" value="InterPro"/>
</dbReference>
<dbReference type="Pfam" id="PF20431">
    <property type="entry name" value="E_motif"/>
    <property type="match status" value="1"/>
</dbReference>
<feature type="repeat" description="PPR" evidence="2">
    <location>
        <begin position="474"/>
        <end position="508"/>
    </location>
</feature>
<reference evidence="3 4" key="1">
    <citation type="submission" date="2024-04" db="EMBL/GenBank/DDBJ databases">
        <authorList>
            <person name="Fracassetti M."/>
        </authorList>
    </citation>
    <scope>NUCLEOTIDE SEQUENCE [LARGE SCALE GENOMIC DNA]</scope>
</reference>
<feature type="repeat" description="PPR" evidence="2">
    <location>
        <begin position="373"/>
        <end position="407"/>
    </location>
</feature>
<evidence type="ECO:0008006" key="5">
    <source>
        <dbReference type="Google" id="ProtNLM"/>
    </source>
</evidence>
<dbReference type="InterPro" id="IPR046848">
    <property type="entry name" value="E_motif"/>
</dbReference>
<feature type="repeat" description="PPR" evidence="2">
    <location>
        <begin position="140"/>
        <end position="170"/>
    </location>
</feature>
<dbReference type="FunFam" id="1.25.40.10:FF:000158">
    <property type="entry name" value="pentatricopeptide repeat-containing protein At2g33680"/>
    <property type="match status" value="1"/>
</dbReference>
<dbReference type="GO" id="GO:0099402">
    <property type="term" value="P:plant organ development"/>
    <property type="evidence" value="ECO:0007669"/>
    <property type="project" value="UniProtKB-ARBA"/>
</dbReference>
<evidence type="ECO:0000313" key="3">
    <source>
        <dbReference type="EMBL" id="CAL1362789.1"/>
    </source>
</evidence>
<dbReference type="EMBL" id="OZ034814">
    <property type="protein sequence ID" value="CAL1362789.1"/>
    <property type="molecule type" value="Genomic_DNA"/>
</dbReference>
<dbReference type="SUPFAM" id="SSF48452">
    <property type="entry name" value="TPR-like"/>
    <property type="match status" value="1"/>
</dbReference>
<evidence type="ECO:0000256" key="2">
    <source>
        <dbReference type="PROSITE-ProRule" id="PRU00708"/>
    </source>
</evidence>
<protein>
    <recommendedName>
        <fullName evidence="5">Pentatricopeptide repeat-containing protein</fullName>
    </recommendedName>
</protein>
<dbReference type="PANTHER" id="PTHR47926:SF452">
    <property type="entry name" value="PENTATRICOPEPTIDE REPEAT-CONTAINING PROTEIN"/>
    <property type="match status" value="1"/>
</dbReference>
<dbReference type="GO" id="GO:0003723">
    <property type="term" value="F:RNA binding"/>
    <property type="evidence" value="ECO:0007669"/>
    <property type="project" value="InterPro"/>
</dbReference>
<keyword evidence="4" id="KW-1185">Reference proteome</keyword>
<dbReference type="FunFam" id="1.25.40.10:FF:000344">
    <property type="entry name" value="Pentatricopeptide repeat-containing protein"/>
    <property type="match status" value="1"/>
</dbReference>
<evidence type="ECO:0000313" key="4">
    <source>
        <dbReference type="Proteomes" id="UP001497516"/>
    </source>
</evidence>
<feature type="repeat" description="PPR" evidence="2">
    <location>
        <begin position="171"/>
        <end position="205"/>
    </location>
</feature>
<dbReference type="NCBIfam" id="TIGR00756">
    <property type="entry name" value="PPR"/>
    <property type="match status" value="5"/>
</dbReference>
<gene>
    <name evidence="3" type="ORF">LTRI10_LOCUS9622</name>
</gene>
<dbReference type="InterPro" id="IPR011990">
    <property type="entry name" value="TPR-like_helical_dom_sf"/>
</dbReference>
<proteinExistence type="predicted"/>
<dbReference type="PANTHER" id="PTHR47926">
    <property type="entry name" value="PENTATRICOPEPTIDE REPEAT-CONTAINING PROTEIN"/>
    <property type="match status" value="1"/>
</dbReference>
<dbReference type="Gene3D" id="1.25.40.10">
    <property type="entry name" value="Tetratricopeptide repeat domain"/>
    <property type="match status" value="6"/>
</dbReference>
<organism evidence="3 4">
    <name type="scientific">Linum trigynum</name>
    <dbReference type="NCBI Taxonomy" id="586398"/>
    <lineage>
        <taxon>Eukaryota</taxon>
        <taxon>Viridiplantae</taxon>
        <taxon>Streptophyta</taxon>
        <taxon>Embryophyta</taxon>
        <taxon>Tracheophyta</taxon>
        <taxon>Spermatophyta</taxon>
        <taxon>Magnoliopsida</taxon>
        <taxon>eudicotyledons</taxon>
        <taxon>Gunneridae</taxon>
        <taxon>Pentapetalae</taxon>
        <taxon>rosids</taxon>
        <taxon>fabids</taxon>
        <taxon>Malpighiales</taxon>
        <taxon>Linaceae</taxon>
        <taxon>Linum</taxon>
    </lineage>
</organism>
<dbReference type="Pfam" id="PF13041">
    <property type="entry name" value="PPR_2"/>
    <property type="match status" value="4"/>
</dbReference>
<dbReference type="FunFam" id="1.25.40.10:FF:000031">
    <property type="entry name" value="Pentatricopeptide repeat-containing protein mitochondrial"/>
    <property type="match status" value="1"/>
</dbReference>
<evidence type="ECO:0000256" key="1">
    <source>
        <dbReference type="ARBA" id="ARBA00022737"/>
    </source>
</evidence>
<dbReference type="FunFam" id="1.25.40.10:FF:000361">
    <property type="entry name" value="Pentatricopeptide repeat-containing protein chloroplastic"/>
    <property type="match status" value="1"/>
</dbReference>
<dbReference type="Pfam" id="PF01535">
    <property type="entry name" value="PPR"/>
    <property type="match status" value="5"/>
</dbReference>
<dbReference type="AlphaFoldDB" id="A0AAV2D0M8"/>
<feature type="repeat" description="PPR" evidence="2">
    <location>
        <begin position="272"/>
        <end position="306"/>
    </location>
</feature>
<dbReference type="InterPro" id="IPR002885">
    <property type="entry name" value="PPR_rpt"/>
</dbReference>
<sequence length="717" mass="80027">MSIPHLISLLKQCNASKSLLQARVIHQKIVTLGLQTEITLCKNLINVYSSCRCHDSAELVFRRIGNPSDISLWNALLASYTKNRAHFEALKVFETLLRYPSLKPDCFTYPSVLKACGALEWIRCGRSMHGHFVKSGYVFDVVISSSLVGLYAKCGYFDHAVQLFDEMSDRDVASWNTVISCYYQSGKYDKALDLFGRMKEFGFQPNSVTLTTAIAACARLLDIEKGKEIHSELTRTGFELDDFMSSALVDMYGKCGCLEMAEDAFHQMPKKTVVAWNSLISAYGSTGDCNQCMKLLSRMILEGIRPTSTTISTIFLACSRSGQLQPGAFLHGHILRNRIAPDQFINSTLIDLYFKCGKPQTAESVFRTIPKPDTVLWNVMISGLTTVGKLFEALGIYNQMKAAGVNPDAMTFSSVLSACSQLAALEQGKAIHISISDNGLESNEVVMGALLDMYAKCGAMNEALSVFLKLPIRDLVSWTSMITAYGSHGQAKDALELFDEMLQSSVKPDGVTLLAVLSACSHAGLVDEGCYYFGRMIDEYKIQPRYEHYSCLIDLLGRSGRLQEAYNVLETNAEIREDVELLSTLLSACCLHKEFELGERIGNVIVEKGSSDPSIYVALSNMYASSRKWKEVGRVRLRMKELGLRKSNPGCSWIEIDDRIAQFFMGDEWHEEADMVRECLAVLYDHMEKVERGEMDRDCLVKVEEVINNNDCSEEAI</sequence>